<evidence type="ECO:0000256" key="5">
    <source>
        <dbReference type="ARBA" id="ARBA00023136"/>
    </source>
</evidence>
<evidence type="ECO:0000256" key="2">
    <source>
        <dbReference type="ARBA" id="ARBA00022475"/>
    </source>
</evidence>
<sequence length="511" mass="57744">MRVKNSIINISVGIGNQLIITALSFFSRTVFINTLGLDYLGINGLFTNVLAMLSLAEAGIGSSIIYSLYKPVAENDEHKINVLMKLYKKTYRIIAGVILLLGLMVLPFLHLFTKDTSVTNLYVIYLLFLLNTAIPYLFTYRTNLLNVYQKGYIATAIFSVSSILSTSLKIGILYQTQNYIMYLVIDSTITIINSAILFYVVGRMYPFLKKKVLSKLDPESKGNILKNVKAIVLQNIGTYLIYSTDNLIISYYVNVAAVGLYSNYFMLIEICRTFINQVFNNIYYSIGNLVAKESKETIFNVYKVTMLLNFWLYSLFGILLFVMIEPFITLWIGSQFLMDKIVLIVLVITFYERGMRNSISAVKTTAGIFHEDRYVPLCQAAVNLAFSIVLVQQIGIAGVFLGTLISAMLVPFWTTPYFVYKKIFQKSIYHYFMSYSYYAVIGVATCLATSYMTSFLDGHSVGVFVLKAALAFTVPNIIYMSLFYKSAEFKYLLGISLGIFGRFQGKKKVAA</sequence>
<feature type="transmembrane region" description="Helical" evidence="6">
    <location>
        <begin position="121"/>
        <end position="140"/>
    </location>
</feature>
<feature type="transmembrane region" description="Helical" evidence="6">
    <location>
        <begin position="180"/>
        <end position="202"/>
    </location>
</feature>
<keyword evidence="5 6" id="KW-0472">Membrane</keyword>
<evidence type="ECO:0008006" key="9">
    <source>
        <dbReference type="Google" id="ProtNLM"/>
    </source>
</evidence>
<protein>
    <recommendedName>
        <fullName evidence="9">Flippase</fullName>
    </recommendedName>
</protein>
<dbReference type="PANTHER" id="PTHR30250:SF26">
    <property type="entry name" value="PSMA PROTEIN"/>
    <property type="match status" value="1"/>
</dbReference>
<dbReference type="Proteomes" id="UP000838821">
    <property type="component" value="Unassembled WGS sequence"/>
</dbReference>
<evidence type="ECO:0000256" key="3">
    <source>
        <dbReference type="ARBA" id="ARBA00022692"/>
    </source>
</evidence>
<feature type="transmembrane region" description="Helical" evidence="6">
    <location>
        <begin position="46"/>
        <end position="69"/>
    </location>
</feature>
<evidence type="ECO:0000313" key="8">
    <source>
        <dbReference type="Proteomes" id="UP000838821"/>
    </source>
</evidence>
<evidence type="ECO:0000313" key="7">
    <source>
        <dbReference type="EMBL" id="CAH1207729.1"/>
    </source>
</evidence>
<dbReference type="EMBL" id="CAKMMW010000008">
    <property type="protein sequence ID" value="CAH1207729.1"/>
    <property type="molecule type" value="Genomic_DNA"/>
</dbReference>
<keyword evidence="3 6" id="KW-0812">Transmembrane</keyword>
<feature type="transmembrane region" description="Helical" evidence="6">
    <location>
        <begin position="7"/>
        <end position="26"/>
    </location>
</feature>
<feature type="transmembrane region" description="Helical" evidence="6">
    <location>
        <begin position="432"/>
        <end position="452"/>
    </location>
</feature>
<feature type="transmembrane region" description="Helical" evidence="6">
    <location>
        <begin position="304"/>
        <end position="324"/>
    </location>
</feature>
<feature type="transmembrane region" description="Helical" evidence="6">
    <location>
        <begin position="464"/>
        <end position="484"/>
    </location>
</feature>
<reference evidence="7" key="1">
    <citation type="submission" date="2022-01" db="EMBL/GenBank/DDBJ databases">
        <authorList>
            <person name="Criscuolo A."/>
        </authorList>
    </citation>
    <scope>NUCLEOTIDE SEQUENCE</scope>
    <source>
        <strain evidence="7">CIP111891</strain>
    </source>
</reference>
<feature type="transmembrane region" description="Helical" evidence="6">
    <location>
        <begin position="90"/>
        <end position="109"/>
    </location>
</feature>
<proteinExistence type="predicted"/>
<evidence type="ECO:0000256" key="6">
    <source>
        <dbReference type="SAM" id="Phobius"/>
    </source>
</evidence>
<name>A0ABN8GI88_9BACL</name>
<feature type="transmembrane region" description="Helical" evidence="6">
    <location>
        <begin position="152"/>
        <end position="174"/>
    </location>
</feature>
<gene>
    <name evidence="7" type="ORF">PAECIP111891_03083</name>
</gene>
<organism evidence="7 8">
    <name type="scientific">Paenibacillus allorhizoplanae</name>
    <dbReference type="NCBI Taxonomy" id="2905648"/>
    <lineage>
        <taxon>Bacteria</taxon>
        <taxon>Bacillati</taxon>
        <taxon>Bacillota</taxon>
        <taxon>Bacilli</taxon>
        <taxon>Bacillales</taxon>
        <taxon>Paenibacillaceae</taxon>
        <taxon>Paenibacillus</taxon>
    </lineage>
</organism>
<feature type="transmembrane region" description="Helical" evidence="6">
    <location>
        <begin position="396"/>
        <end position="420"/>
    </location>
</feature>
<keyword evidence="2" id="KW-1003">Cell membrane</keyword>
<keyword evidence="4 6" id="KW-1133">Transmembrane helix</keyword>
<comment type="caution">
    <text evidence="7">The sequence shown here is derived from an EMBL/GenBank/DDBJ whole genome shotgun (WGS) entry which is preliminary data.</text>
</comment>
<dbReference type="RefSeq" id="WP_236288400.1">
    <property type="nucleotide sequence ID" value="NZ_CAKMMW010000008.1"/>
</dbReference>
<evidence type="ECO:0000256" key="1">
    <source>
        <dbReference type="ARBA" id="ARBA00004651"/>
    </source>
</evidence>
<keyword evidence="8" id="KW-1185">Reference proteome</keyword>
<dbReference type="PANTHER" id="PTHR30250">
    <property type="entry name" value="PST FAMILY PREDICTED COLANIC ACID TRANSPORTER"/>
    <property type="match status" value="1"/>
</dbReference>
<comment type="subcellular location">
    <subcellularLocation>
        <location evidence="1">Cell membrane</location>
        <topology evidence="1">Multi-pass membrane protein</topology>
    </subcellularLocation>
</comment>
<dbReference type="InterPro" id="IPR050833">
    <property type="entry name" value="Poly_Biosynth_Transport"/>
</dbReference>
<accession>A0ABN8GI88</accession>
<evidence type="ECO:0000256" key="4">
    <source>
        <dbReference type="ARBA" id="ARBA00022989"/>
    </source>
</evidence>